<evidence type="ECO:0000256" key="3">
    <source>
        <dbReference type="SAM" id="SignalP"/>
    </source>
</evidence>
<dbReference type="InterPro" id="IPR000160">
    <property type="entry name" value="GGDEF_dom"/>
</dbReference>
<dbReference type="PROSITE" id="PS50887">
    <property type="entry name" value="GGDEF"/>
    <property type="match status" value="1"/>
</dbReference>
<dbReference type="STRING" id="252474.B1A74_10665"/>
<evidence type="ECO:0000313" key="6">
    <source>
        <dbReference type="EMBL" id="OOC09506.1"/>
    </source>
</evidence>
<feature type="domain" description="EAL" evidence="4">
    <location>
        <begin position="546"/>
        <end position="799"/>
    </location>
</feature>
<dbReference type="Pfam" id="PF00990">
    <property type="entry name" value="GGDEF"/>
    <property type="match status" value="1"/>
</dbReference>
<dbReference type="Gene3D" id="3.40.190.10">
    <property type="entry name" value="Periplasmic binding protein-like II"/>
    <property type="match status" value="2"/>
</dbReference>
<evidence type="ECO:0000256" key="2">
    <source>
        <dbReference type="ARBA" id="ARBA00022636"/>
    </source>
</evidence>
<evidence type="ECO:0000259" key="5">
    <source>
        <dbReference type="PROSITE" id="PS50887"/>
    </source>
</evidence>
<dbReference type="SMART" id="SM00267">
    <property type="entry name" value="GGDEF"/>
    <property type="match status" value="1"/>
</dbReference>
<dbReference type="SUPFAM" id="SSF53850">
    <property type="entry name" value="Periplasmic binding protein-like II"/>
    <property type="match status" value="1"/>
</dbReference>
<proteinExistence type="predicted"/>
<protein>
    <recommendedName>
        <fullName evidence="1">cyclic-guanylate-specific phosphodiesterase</fullName>
        <ecNumber evidence="1">3.1.4.52</ecNumber>
    </recommendedName>
</protein>
<dbReference type="PANTHER" id="PTHR44757">
    <property type="entry name" value="DIGUANYLATE CYCLASE DGCP"/>
    <property type="match status" value="1"/>
</dbReference>
<organism evidence="6 7">
    <name type="scientific">Thioalkalivibrio halophilus</name>
    <dbReference type="NCBI Taxonomy" id="252474"/>
    <lineage>
        <taxon>Bacteria</taxon>
        <taxon>Pseudomonadati</taxon>
        <taxon>Pseudomonadota</taxon>
        <taxon>Gammaproteobacteria</taxon>
        <taxon>Chromatiales</taxon>
        <taxon>Ectothiorhodospiraceae</taxon>
        <taxon>Thioalkalivibrio</taxon>
    </lineage>
</organism>
<gene>
    <name evidence="6" type="ORF">B1A74_10665</name>
</gene>
<dbReference type="Proteomes" id="UP000189177">
    <property type="component" value="Unassembled WGS sequence"/>
</dbReference>
<dbReference type="OrthoDB" id="8553030at2"/>
<reference evidence="6 7" key="1">
    <citation type="submission" date="2017-02" db="EMBL/GenBank/DDBJ databases">
        <title>Genomic diversity within the haloalkaliphilic genus Thioalkalivibrio.</title>
        <authorList>
            <person name="Ahn A.-C."/>
            <person name="Meier-Kolthoff J."/>
            <person name="Overmars L."/>
            <person name="Richter M."/>
            <person name="Woyke T."/>
            <person name="Sorokin D.Y."/>
            <person name="Muyzer G."/>
        </authorList>
    </citation>
    <scope>NUCLEOTIDE SEQUENCE [LARGE SCALE GENOMIC DNA]</scope>
    <source>
        <strain evidence="6 7">HL17</strain>
    </source>
</reference>
<evidence type="ECO:0000256" key="1">
    <source>
        <dbReference type="ARBA" id="ARBA00012282"/>
    </source>
</evidence>
<dbReference type="Gene3D" id="3.20.20.450">
    <property type="entry name" value="EAL domain"/>
    <property type="match status" value="1"/>
</dbReference>
<dbReference type="Pfam" id="PF00563">
    <property type="entry name" value="EAL"/>
    <property type="match status" value="1"/>
</dbReference>
<name>A0A1V2ZWR5_9GAMM</name>
<evidence type="ECO:0000259" key="4">
    <source>
        <dbReference type="PROSITE" id="PS50883"/>
    </source>
</evidence>
<keyword evidence="7" id="KW-1185">Reference proteome</keyword>
<dbReference type="CDD" id="cd01949">
    <property type="entry name" value="GGDEF"/>
    <property type="match status" value="1"/>
</dbReference>
<evidence type="ECO:0000313" key="7">
    <source>
        <dbReference type="Proteomes" id="UP000189177"/>
    </source>
</evidence>
<dbReference type="CDD" id="cd01948">
    <property type="entry name" value="EAL"/>
    <property type="match status" value="1"/>
</dbReference>
<dbReference type="RefSeq" id="WP_077244634.1">
    <property type="nucleotide sequence ID" value="NZ_MUZR01000047.1"/>
</dbReference>
<dbReference type="EMBL" id="MUZR01000047">
    <property type="protein sequence ID" value="OOC09506.1"/>
    <property type="molecule type" value="Genomic_DNA"/>
</dbReference>
<dbReference type="FunFam" id="3.20.20.450:FF:000001">
    <property type="entry name" value="Cyclic di-GMP phosphodiesterase yahA"/>
    <property type="match status" value="1"/>
</dbReference>
<dbReference type="Gene3D" id="3.30.70.270">
    <property type="match status" value="1"/>
</dbReference>
<dbReference type="NCBIfam" id="TIGR00254">
    <property type="entry name" value="GGDEF"/>
    <property type="match status" value="1"/>
</dbReference>
<dbReference type="InterPro" id="IPR029787">
    <property type="entry name" value="Nucleotide_cyclase"/>
</dbReference>
<dbReference type="PROSITE" id="PS50883">
    <property type="entry name" value="EAL"/>
    <property type="match status" value="1"/>
</dbReference>
<dbReference type="InterPro" id="IPR001633">
    <property type="entry name" value="EAL_dom"/>
</dbReference>
<feature type="domain" description="GGDEF" evidence="5">
    <location>
        <begin position="404"/>
        <end position="537"/>
    </location>
</feature>
<sequence length="809" mass="88964">MKWLPRTLVLAVMLLPSLPGAVAGAPDGATTVDIGVLAVREASAAEARWQPTADYLTEAVGEDFGVRFRMRAMNYPELEDAVAGEEIDFVLTNTGHYVQLEYAHGISRLTTLIASHEGEPVRLFGGVIFTRADRDDITALEHIAGQHLFAVQEGSLGGWHAGHEALLDAGVDPREELAELTFTDMPHDRVVEAVLDGRADAGTVRTGVLDRMAGAGAFEPGELRVLEPRDTPGFPFEHTTRLFPEWPFSRMEHADEALANAVTVALLEMPEGHPASGAGEYFGWAAPLSYAPAHDLLERLGAPPYERNPALDPLLYWRENPAVTIALLLGLLALMAAATMRYHRINRDLGREVQQRREAETRLRRHEAELAHRASHDPLTDLPNRVLLTQRMRSAINTSAEDGGRVAILFLDLDRFKTINDSLGHQVGDELLKILAERLKDRVRANTIARLGGDEFIVLLDDVESLEALEERAREILAVIAEPFAVGGWRSLQVGGSLGITLFPDNGGSPEALITQADAAMYRAKAQGRNTYSFYSEDLTAAASERLETENHLREALKNGHLEVFYQPQIDLRERRVSGVEALVRWRDPDKGLISPGRFIPVAEETGLISPLGEFVLREACCQVVEWDRQGLPELSLAVNLSAHQMNDPALVARVREVLDSTGMDPGRLVLEMTETTLIQAEGSREVLLQLKGLGVALAIDDFGTGYSSLAYLKRFNIDWLKIDRAFVQDLPHDPNDAELTVTIINMAHNLGLEVLAEGVETEDQRSFLQTRYCDAWQGFLCSPPVPANELPQLLEDCEGGVAAAGVPR</sequence>
<accession>A0A1V2ZWR5</accession>
<feature type="chain" id="PRO_5013228651" description="cyclic-guanylate-specific phosphodiesterase" evidence="3">
    <location>
        <begin position="24"/>
        <end position="809"/>
    </location>
</feature>
<keyword evidence="3" id="KW-0732">Signal</keyword>
<comment type="caution">
    <text evidence="6">The sequence shown here is derived from an EMBL/GenBank/DDBJ whole genome shotgun (WGS) entry which is preliminary data.</text>
</comment>
<dbReference type="GO" id="GO:0071111">
    <property type="term" value="F:cyclic-guanylate-specific phosphodiesterase activity"/>
    <property type="evidence" value="ECO:0007669"/>
    <property type="project" value="UniProtKB-EC"/>
</dbReference>
<keyword evidence="2" id="KW-0973">c-di-GMP</keyword>
<dbReference type="PANTHER" id="PTHR44757:SF2">
    <property type="entry name" value="BIOFILM ARCHITECTURE MAINTENANCE PROTEIN MBAA"/>
    <property type="match status" value="1"/>
</dbReference>
<dbReference type="SUPFAM" id="SSF141868">
    <property type="entry name" value="EAL domain-like"/>
    <property type="match status" value="1"/>
</dbReference>
<feature type="signal peptide" evidence="3">
    <location>
        <begin position="1"/>
        <end position="23"/>
    </location>
</feature>
<dbReference type="Pfam" id="PF12974">
    <property type="entry name" value="Phosphonate-bd"/>
    <property type="match status" value="1"/>
</dbReference>
<dbReference type="SMART" id="SM00052">
    <property type="entry name" value="EAL"/>
    <property type="match status" value="1"/>
</dbReference>
<dbReference type="InterPro" id="IPR052155">
    <property type="entry name" value="Biofilm_reg_signaling"/>
</dbReference>
<dbReference type="AlphaFoldDB" id="A0A1V2ZWR5"/>
<dbReference type="EC" id="3.1.4.52" evidence="1"/>
<dbReference type="InterPro" id="IPR043128">
    <property type="entry name" value="Rev_trsase/Diguanyl_cyclase"/>
</dbReference>
<dbReference type="InterPro" id="IPR035919">
    <property type="entry name" value="EAL_sf"/>
</dbReference>
<dbReference type="SUPFAM" id="SSF55073">
    <property type="entry name" value="Nucleotide cyclase"/>
    <property type="match status" value="1"/>
</dbReference>